<dbReference type="GeneID" id="98401499"/>
<dbReference type="AlphaFoldDB" id="A0A643FLS9"/>
<name>A0A643FLS9_9BURK</name>
<dbReference type="EMBL" id="CP062803">
    <property type="protein sequence ID" value="QOT74858.1"/>
    <property type="molecule type" value="Genomic_DNA"/>
</dbReference>
<protein>
    <submittedName>
        <fullName evidence="1">Uncharacterized protein</fullName>
    </submittedName>
</protein>
<accession>A0A643FLS9</accession>
<organism evidence="1 2">
    <name type="scientific">Cupriavidus basilensis</name>
    <dbReference type="NCBI Taxonomy" id="68895"/>
    <lineage>
        <taxon>Bacteria</taxon>
        <taxon>Pseudomonadati</taxon>
        <taxon>Pseudomonadota</taxon>
        <taxon>Betaproteobacteria</taxon>
        <taxon>Burkholderiales</taxon>
        <taxon>Burkholderiaceae</taxon>
        <taxon>Cupriavidus</taxon>
    </lineage>
</organism>
<evidence type="ECO:0000313" key="1">
    <source>
        <dbReference type="EMBL" id="QOT74858.1"/>
    </source>
</evidence>
<dbReference type="Proteomes" id="UP000397656">
    <property type="component" value="Chromosome 1"/>
</dbReference>
<reference evidence="1 2" key="1">
    <citation type="submission" date="2020-10" db="EMBL/GenBank/DDBJ databases">
        <title>Complete genome sequence of Cupriavidus basilensis CCUG 49340T.</title>
        <authorList>
            <person name="Salva-Serra F."/>
            <person name="Donoso R.A."/>
            <person name="Cho K.H."/>
            <person name="Yoo J.A."/>
            <person name="Lee K."/>
            <person name="Yoon S.-H."/>
            <person name="Perez-Pantoja D."/>
            <person name="Moore E.R.B."/>
        </authorList>
    </citation>
    <scope>NUCLEOTIDE SEQUENCE [LARGE SCALE GENOMIC DNA]</scope>
    <source>
        <strain evidence="2">CCUG 49340</strain>
    </source>
</reference>
<proteinExistence type="predicted"/>
<sequence length="85" mass="9922">MLQHFSVHSPRDDHPNERVTFRYKTNDREGDGYLSRTTLDQLAKGQPGTPLEIFDRYRDQILKAAYLHWTVNPLNKVIVLGAHDF</sequence>
<evidence type="ECO:0000313" key="2">
    <source>
        <dbReference type="Proteomes" id="UP000397656"/>
    </source>
</evidence>
<dbReference type="RefSeq" id="WP_150993021.1">
    <property type="nucleotide sequence ID" value="NZ_CP062803.1"/>
</dbReference>
<gene>
    <name evidence="1" type="ORF">F7R26_011345</name>
</gene>